<comment type="caution">
    <text evidence="4">The sequence shown here is derived from an EMBL/GenBank/DDBJ whole genome shotgun (WGS) entry which is preliminary data.</text>
</comment>
<proteinExistence type="inferred from homology"/>
<organism evidence="4 5">
    <name type="scientific">Rubus argutus</name>
    <name type="common">Southern blackberry</name>
    <dbReference type="NCBI Taxonomy" id="59490"/>
    <lineage>
        <taxon>Eukaryota</taxon>
        <taxon>Viridiplantae</taxon>
        <taxon>Streptophyta</taxon>
        <taxon>Embryophyta</taxon>
        <taxon>Tracheophyta</taxon>
        <taxon>Spermatophyta</taxon>
        <taxon>Magnoliopsida</taxon>
        <taxon>eudicotyledons</taxon>
        <taxon>Gunneridae</taxon>
        <taxon>Pentapetalae</taxon>
        <taxon>rosids</taxon>
        <taxon>fabids</taxon>
        <taxon>Rosales</taxon>
        <taxon>Rosaceae</taxon>
        <taxon>Rosoideae</taxon>
        <taxon>Rosoideae incertae sedis</taxon>
        <taxon>Rubus</taxon>
    </lineage>
</organism>
<protein>
    <recommendedName>
        <fullName evidence="6">60S ribosomal protein L13</fullName>
    </recommendedName>
</protein>
<evidence type="ECO:0000256" key="1">
    <source>
        <dbReference type="ARBA" id="ARBA00005640"/>
    </source>
</evidence>
<dbReference type="GO" id="GO:0022625">
    <property type="term" value="C:cytosolic large ribosomal subunit"/>
    <property type="evidence" value="ECO:0007669"/>
    <property type="project" value="TreeGrafter"/>
</dbReference>
<dbReference type="Pfam" id="PF01294">
    <property type="entry name" value="Ribosomal_L13e"/>
    <property type="match status" value="1"/>
</dbReference>
<accession>A0AAW1W513</accession>
<dbReference type="Proteomes" id="UP001457282">
    <property type="component" value="Unassembled WGS sequence"/>
</dbReference>
<gene>
    <name evidence="4" type="ORF">M0R45_038334</name>
</gene>
<sequence>MVKHNNMIPGEHFRKHWQSNVKTGFNQPGRKTRRRIARRKKALRNFPRPSSGPLRPVVHGQTLKYRMKVRDGRAFTLEELKLFCPIPIQSGKVAPSIGIAVDHRRKNRSFQGLQAKVQLLQTYNKELVV</sequence>
<keyword evidence="5" id="KW-1185">Reference proteome</keyword>
<evidence type="ECO:0008006" key="6">
    <source>
        <dbReference type="Google" id="ProtNLM"/>
    </source>
</evidence>
<keyword evidence="2" id="KW-0689">Ribosomal protein</keyword>
<dbReference type="EMBL" id="JBEDUW010000007">
    <property type="protein sequence ID" value="KAK9914562.1"/>
    <property type="molecule type" value="Genomic_DNA"/>
</dbReference>
<keyword evidence="3" id="KW-0687">Ribonucleoprotein</keyword>
<evidence type="ECO:0000256" key="3">
    <source>
        <dbReference type="ARBA" id="ARBA00023274"/>
    </source>
</evidence>
<dbReference type="AlphaFoldDB" id="A0AAW1W513"/>
<dbReference type="GO" id="GO:0003735">
    <property type="term" value="F:structural constituent of ribosome"/>
    <property type="evidence" value="ECO:0007669"/>
    <property type="project" value="InterPro"/>
</dbReference>
<evidence type="ECO:0000313" key="4">
    <source>
        <dbReference type="EMBL" id="KAK9914562.1"/>
    </source>
</evidence>
<reference evidence="4 5" key="1">
    <citation type="journal article" date="2023" name="G3 (Bethesda)">
        <title>A chromosome-length genome assembly and annotation of blackberry (Rubus argutus, cv. 'Hillquist').</title>
        <authorList>
            <person name="Bruna T."/>
            <person name="Aryal R."/>
            <person name="Dudchenko O."/>
            <person name="Sargent D.J."/>
            <person name="Mead D."/>
            <person name="Buti M."/>
            <person name="Cavallini A."/>
            <person name="Hytonen T."/>
            <person name="Andres J."/>
            <person name="Pham M."/>
            <person name="Weisz D."/>
            <person name="Mascagni F."/>
            <person name="Usai G."/>
            <person name="Natali L."/>
            <person name="Bassil N."/>
            <person name="Fernandez G.E."/>
            <person name="Lomsadze A."/>
            <person name="Armour M."/>
            <person name="Olukolu B."/>
            <person name="Poorten T."/>
            <person name="Britton C."/>
            <person name="Davik J."/>
            <person name="Ashrafi H."/>
            <person name="Aiden E.L."/>
            <person name="Borodovsky M."/>
            <person name="Worthington M."/>
        </authorList>
    </citation>
    <scope>NUCLEOTIDE SEQUENCE [LARGE SCALE GENOMIC DNA]</scope>
    <source>
        <strain evidence="4">PI 553951</strain>
    </source>
</reference>
<evidence type="ECO:0000256" key="2">
    <source>
        <dbReference type="ARBA" id="ARBA00022980"/>
    </source>
</evidence>
<dbReference type="PANTHER" id="PTHR11722:SF0">
    <property type="entry name" value="LARGE RIBOSOMAL SUBUNIT PROTEIN EL13"/>
    <property type="match status" value="1"/>
</dbReference>
<comment type="similarity">
    <text evidence="1">Belongs to the eukaryotic ribosomal protein eL13 family.</text>
</comment>
<name>A0AAW1W513_RUBAR</name>
<dbReference type="PANTHER" id="PTHR11722">
    <property type="entry name" value="60S RIBOSOMAL PROTEIN L13"/>
    <property type="match status" value="1"/>
</dbReference>
<evidence type="ECO:0000313" key="5">
    <source>
        <dbReference type="Proteomes" id="UP001457282"/>
    </source>
</evidence>
<dbReference type="GO" id="GO:0003723">
    <property type="term" value="F:RNA binding"/>
    <property type="evidence" value="ECO:0007669"/>
    <property type="project" value="TreeGrafter"/>
</dbReference>
<dbReference type="InterPro" id="IPR001380">
    <property type="entry name" value="Ribosomal_eL13"/>
</dbReference>
<dbReference type="GO" id="GO:0006412">
    <property type="term" value="P:translation"/>
    <property type="evidence" value="ECO:0007669"/>
    <property type="project" value="InterPro"/>
</dbReference>